<dbReference type="AlphaFoldDB" id="A0A0F0LJE7"/>
<evidence type="ECO:0000313" key="2">
    <source>
        <dbReference type="Proteomes" id="UP000033448"/>
    </source>
</evidence>
<protein>
    <submittedName>
        <fullName evidence="1">Uncharacterized protein</fullName>
    </submittedName>
</protein>
<accession>A0A0F0LJE7</accession>
<evidence type="ECO:0000313" key="1">
    <source>
        <dbReference type="EMBL" id="KJL32794.1"/>
    </source>
</evidence>
<reference evidence="1 2" key="1">
    <citation type="submission" date="2015-02" db="EMBL/GenBank/DDBJ databases">
        <title>Draft genome sequences of ten Microbacterium spp. with emphasis on heavy metal contaminated environments.</title>
        <authorList>
            <person name="Corretto E."/>
        </authorList>
    </citation>
    <scope>NUCLEOTIDE SEQUENCE [LARGE SCALE GENOMIC DNA]</scope>
    <source>
        <strain evidence="1 2">DSM 23848</strain>
    </source>
</reference>
<sequence length="250" mass="25754">MSPVTAFETSTVFAEGSFVTAIVRAVLPSTREIEVTGLPSIATFATDPMVVPGVVAPRSGTAWICSTLVSFSPVCTVSVSSFSVMDPPGKSVPFCCRASLIAVGASPAASSAVLSGVMVTRLPCPPTREAALTPLSRSIFGMIVFVSRCCAVSASEKPVMASWITGKSSIEAVMTCGSTPSGSCDLIRPIAWLTFCSAVARLVPYANDAWITEEFVVLVAVEVSRPGTPWIAVSTGVETSCSTTSGEAPG</sequence>
<organism evidence="1 2">
    <name type="scientific">Microbacterium azadirachtae</name>
    <dbReference type="NCBI Taxonomy" id="582680"/>
    <lineage>
        <taxon>Bacteria</taxon>
        <taxon>Bacillati</taxon>
        <taxon>Actinomycetota</taxon>
        <taxon>Actinomycetes</taxon>
        <taxon>Micrococcales</taxon>
        <taxon>Microbacteriaceae</taxon>
        <taxon>Microbacterium</taxon>
    </lineage>
</organism>
<dbReference type="EMBL" id="JYIT01000037">
    <property type="protein sequence ID" value="KJL32794.1"/>
    <property type="molecule type" value="Genomic_DNA"/>
</dbReference>
<name>A0A0F0LJE7_9MICO</name>
<keyword evidence="2" id="KW-1185">Reference proteome</keyword>
<gene>
    <name evidence="1" type="ORF">RL72_00146</name>
</gene>
<dbReference type="Proteomes" id="UP000033448">
    <property type="component" value="Unassembled WGS sequence"/>
</dbReference>
<proteinExistence type="predicted"/>
<comment type="caution">
    <text evidence="1">The sequence shown here is derived from an EMBL/GenBank/DDBJ whole genome shotgun (WGS) entry which is preliminary data.</text>
</comment>